<dbReference type="GO" id="GO:0140359">
    <property type="term" value="F:ABC-type transporter activity"/>
    <property type="evidence" value="ECO:0007669"/>
    <property type="project" value="InterPro"/>
</dbReference>
<feature type="transmembrane region" description="Helical" evidence="5">
    <location>
        <begin position="596"/>
        <end position="618"/>
    </location>
</feature>
<feature type="transmembrane region" description="Helical" evidence="5">
    <location>
        <begin position="20"/>
        <end position="39"/>
    </location>
</feature>
<comment type="subcellular location">
    <subcellularLocation>
        <location evidence="1">Membrane</location>
        <topology evidence="1">Multi-pass membrane protein</topology>
    </subcellularLocation>
</comment>
<evidence type="ECO:0000313" key="8">
    <source>
        <dbReference type="Proteomes" id="UP000230161"/>
    </source>
</evidence>
<protein>
    <submittedName>
        <fullName evidence="7">Putative membrane protein</fullName>
    </submittedName>
</protein>
<evidence type="ECO:0000256" key="3">
    <source>
        <dbReference type="ARBA" id="ARBA00022989"/>
    </source>
</evidence>
<dbReference type="InterPro" id="IPR017501">
    <property type="entry name" value="Phage_infect_YhgE_C"/>
</dbReference>
<dbReference type="PANTHER" id="PTHR43077">
    <property type="entry name" value="TRANSPORT PERMEASE YVFS-RELATED"/>
    <property type="match status" value="1"/>
</dbReference>
<feature type="transmembrane region" description="Helical" evidence="5">
    <location>
        <begin position="548"/>
        <end position="570"/>
    </location>
</feature>
<dbReference type="AlphaFoldDB" id="A0A2M9BBD1"/>
<sequence length="665" mass="66841">MSLFGFERARSDRRVTWVSLAGLLLVPLVIGGLLVWALWDPTERLDQVTAAVVNDDEPVTLNGQTVPLGRQLAGALIDGVDDTSGAGGSSGAADSSSGTSSLPASENYNWVLTDADDAKAGLASGEYVTVVTIPQNFSAAATSYSGDAADATQATIDVATSGTSKLVDNAISQTITSTATTILNQQLTTTYLDNVYLGFNSLHDQIGTAATGAQQLADGTANLATGATGLSTGTTSLASGIGELSTGADGLASGLSQLSEQTAGLPDQTAQLAAGANALSSGANQAFAGLTTAAAQFQPVVDNACATPGPACDTAKGIQAQFAAIGAQASDFTTGLSGLADGTSRLAAGMPALTDGIAQSASGAQQLAAGVSQTSDGANQLADGAASLSSGATQLDTGAAQLATGLDQAVAQLPSYTDSERENLASVVSEPVTTTGASTELFGTSSIPLFAVLALWLGAFASYLVLQAVSRRALLTTQSSARIALRSYLPGLVLGLVQGVLVAGLMQFALELDVAHWLAYAGVAAFAGAAFAAVNQGLVALFGGVGRFVSMILIVVTLAASIISTVPPIFDTVLSWLPMSSALTAMQGVVDGTSGVWLGLGALVLWALLGLALSYIAVARKRILSLREVETLDRGTAQSGTSTRIHRAIVAATTVTGATTRPSRT</sequence>
<dbReference type="EMBL" id="PGFB01000007">
    <property type="protein sequence ID" value="PJJ55261.1"/>
    <property type="molecule type" value="Genomic_DNA"/>
</dbReference>
<gene>
    <name evidence="7" type="ORF">CLV54_3399</name>
</gene>
<dbReference type="PANTHER" id="PTHR43077:SF10">
    <property type="entry name" value="TRANSPORT PERMEASE PROTEIN"/>
    <property type="match status" value="1"/>
</dbReference>
<keyword evidence="8" id="KW-1185">Reference proteome</keyword>
<proteinExistence type="predicted"/>
<dbReference type="InterPro" id="IPR051328">
    <property type="entry name" value="T7SS_ABC-Transporter"/>
</dbReference>
<comment type="caution">
    <text evidence="7">The sequence shown here is derived from an EMBL/GenBank/DDBJ whole genome shotgun (WGS) entry which is preliminary data.</text>
</comment>
<dbReference type="InterPro" id="IPR011049">
    <property type="entry name" value="Serralysin-like_metalloprot_C"/>
</dbReference>
<evidence type="ECO:0000313" key="7">
    <source>
        <dbReference type="EMBL" id="PJJ55261.1"/>
    </source>
</evidence>
<dbReference type="Pfam" id="PF12698">
    <property type="entry name" value="ABC2_membrane_3"/>
    <property type="match status" value="1"/>
</dbReference>
<dbReference type="OrthoDB" id="9811483at2"/>
<dbReference type="Gene3D" id="3.40.1710.10">
    <property type="entry name" value="abc type-2 transporter like domain"/>
    <property type="match status" value="1"/>
</dbReference>
<evidence type="ECO:0000256" key="4">
    <source>
        <dbReference type="ARBA" id="ARBA00023136"/>
    </source>
</evidence>
<dbReference type="RefSeq" id="WP_100346152.1">
    <property type="nucleotide sequence ID" value="NZ_PGFB01000007.1"/>
</dbReference>
<name>A0A2M9BBD1_9MICO</name>
<feature type="transmembrane region" description="Helical" evidence="5">
    <location>
        <begin position="516"/>
        <end position="541"/>
    </location>
</feature>
<dbReference type="SUPFAM" id="SSF101967">
    <property type="entry name" value="Adhesin YadA, collagen-binding domain"/>
    <property type="match status" value="2"/>
</dbReference>
<organism evidence="7 8">
    <name type="scientific">Compostimonas suwonensis</name>
    <dbReference type="NCBI Taxonomy" id="1048394"/>
    <lineage>
        <taxon>Bacteria</taxon>
        <taxon>Bacillati</taxon>
        <taxon>Actinomycetota</taxon>
        <taxon>Actinomycetes</taxon>
        <taxon>Micrococcales</taxon>
        <taxon>Microbacteriaceae</taxon>
        <taxon>Compostimonas</taxon>
    </lineage>
</organism>
<evidence type="ECO:0000256" key="5">
    <source>
        <dbReference type="SAM" id="Phobius"/>
    </source>
</evidence>
<keyword evidence="4 5" id="KW-0472">Membrane</keyword>
<dbReference type="Gene3D" id="1.10.287.950">
    <property type="entry name" value="Methyl-accepting chemotaxis protein"/>
    <property type="match status" value="1"/>
</dbReference>
<evidence type="ECO:0000256" key="1">
    <source>
        <dbReference type="ARBA" id="ARBA00004141"/>
    </source>
</evidence>
<dbReference type="GO" id="GO:0016020">
    <property type="term" value="C:membrane"/>
    <property type="evidence" value="ECO:0007669"/>
    <property type="project" value="UniProtKB-SubCell"/>
</dbReference>
<reference evidence="7 8" key="1">
    <citation type="submission" date="2017-11" db="EMBL/GenBank/DDBJ databases">
        <title>Genomic Encyclopedia of Archaeal and Bacterial Type Strains, Phase II (KMG-II): From Individual Species to Whole Genera.</title>
        <authorList>
            <person name="Goeker M."/>
        </authorList>
    </citation>
    <scope>NUCLEOTIDE SEQUENCE [LARGE SCALE GENOMIC DNA]</scope>
    <source>
        <strain evidence="7 8">DSM 25625</strain>
    </source>
</reference>
<evidence type="ECO:0000259" key="6">
    <source>
        <dbReference type="Pfam" id="PF12698"/>
    </source>
</evidence>
<dbReference type="Proteomes" id="UP000230161">
    <property type="component" value="Unassembled WGS sequence"/>
</dbReference>
<dbReference type="NCBIfam" id="TIGR03062">
    <property type="entry name" value="pip_yhgE_Cterm"/>
    <property type="match status" value="1"/>
</dbReference>
<accession>A0A2M9BBD1</accession>
<feature type="transmembrane region" description="Helical" evidence="5">
    <location>
        <begin position="447"/>
        <end position="466"/>
    </location>
</feature>
<dbReference type="InterPro" id="IPR013525">
    <property type="entry name" value="ABC2_TM"/>
</dbReference>
<keyword evidence="3 5" id="KW-1133">Transmembrane helix</keyword>
<evidence type="ECO:0000256" key="2">
    <source>
        <dbReference type="ARBA" id="ARBA00022692"/>
    </source>
</evidence>
<keyword evidence="2 5" id="KW-0812">Transmembrane</keyword>
<feature type="domain" description="ABC-2 type transporter transmembrane" evidence="6">
    <location>
        <begin position="20"/>
        <end position="196"/>
    </location>
</feature>
<feature type="transmembrane region" description="Helical" evidence="5">
    <location>
        <begin position="487"/>
        <end position="510"/>
    </location>
</feature>